<comment type="caution">
    <text evidence="2">The sequence shown here is derived from an EMBL/GenBank/DDBJ whole genome shotgun (WGS) entry which is preliminary data.</text>
</comment>
<feature type="transmembrane region" description="Helical" evidence="1">
    <location>
        <begin position="71"/>
        <end position="89"/>
    </location>
</feature>
<evidence type="ECO:0000256" key="1">
    <source>
        <dbReference type="SAM" id="Phobius"/>
    </source>
</evidence>
<dbReference type="InParanoid" id="A0A1Y2GHU8"/>
<protein>
    <submittedName>
        <fullName evidence="2">Uncharacterized protein</fullName>
    </submittedName>
</protein>
<evidence type="ECO:0000313" key="3">
    <source>
        <dbReference type="Proteomes" id="UP000193648"/>
    </source>
</evidence>
<dbReference type="GeneID" id="33568550"/>
<reference evidence="2 3" key="1">
    <citation type="submission" date="2016-07" db="EMBL/GenBank/DDBJ databases">
        <title>Pervasive Adenine N6-methylation of Active Genes in Fungi.</title>
        <authorList>
            <consortium name="DOE Joint Genome Institute"/>
            <person name="Mondo S.J."/>
            <person name="Dannebaum R.O."/>
            <person name="Kuo R.C."/>
            <person name="Labutti K."/>
            <person name="Haridas S."/>
            <person name="Kuo A."/>
            <person name="Salamov A."/>
            <person name="Ahrendt S.R."/>
            <person name="Lipzen A."/>
            <person name="Sullivan W."/>
            <person name="Andreopoulos W.B."/>
            <person name="Clum A."/>
            <person name="Lindquist E."/>
            <person name="Daum C."/>
            <person name="Ramamoorthy G.K."/>
            <person name="Gryganskyi A."/>
            <person name="Culley D."/>
            <person name="Magnuson J.K."/>
            <person name="James T.Y."/>
            <person name="O'Malley M.A."/>
            <person name="Stajich J.E."/>
            <person name="Spatafora J.W."/>
            <person name="Visel A."/>
            <person name="Grigoriev I.V."/>
        </authorList>
    </citation>
    <scope>NUCLEOTIDE SEQUENCE [LARGE SCALE GENOMIC DNA]</scope>
    <source>
        <strain evidence="2 3">NRRL 3116</strain>
    </source>
</reference>
<gene>
    <name evidence="2" type="ORF">BCR41DRAFT_372658</name>
</gene>
<dbReference type="Proteomes" id="UP000193648">
    <property type="component" value="Unassembled WGS sequence"/>
</dbReference>
<sequence length="174" mass="19295">MFRSTVSDFQGPNFNTLAKAATALHNKLQSPRSLEEILNNDAKNLRGFRTRTDLCEDEDKTNKLDRAKKKILVMSIGAFYATLWINSLGPPIGISFFSKVLLQSFSLKISKSHYYSYSGTPANSNGQHCLCPTNEENGSNHSATELLDFCFVCITTISRVQGTFALTLSNNEVS</sequence>
<dbReference type="RefSeq" id="XP_021879154.1">
    <property type="nucleotide sequence ID" value="XM_022026707.1"/>
</dbReference>
<keyword evidence="1" id="KW-0472">Membrane</keyword>
<proteinExistence type="predicted"/>
<dbReference type="EMBL" id="MCFF01000032">
    <property type="protein sequence ID" value="ORZ10064.1"/>
    <property type="molecule type" value="Genomic_DNA"/>
</dbReference>
<dbReference type="AlphaFoldDB" id="A0A1Y2GHU8"/>
<keyword evidence="3" id="KW-1185">Reference proteome</keyword>
<organism evidence="2 3">
    <name type="scientific">Lobosporangium transversale</name>
    <dbReference type="NCBI Taxonomy" id="64571"/>
    <lineage>
        <taxon>Eukaryota</taxon>
        <taxon>Fungi</taxon>
        <taxon>Fungi incertae sedis</taxon>
        <taxon>Mucoromycota</taxon>
        <taxon>Mortierellomycotina</taxon>
        <taxon>Mortierellomycetes</taxon>
        <taxon>Mortierellales</taxon>
        <taxon>Mortierellaceae</taxon>
        <taxon>Lobosporangium</taxon>
    </lineage>
</organism>
<accession>A0A1Y2GHU8</accession>
<keyword evidence="1" id="KW-0812">Transmembrane</keyword>
<keyword evidence="1" id="KW-1133">Transmembrane helix</keyword>
<name>A0A1Y2GHU8_9FUNG</name>
<evidence type="ECO:0000313" key="2">
    <source>
        <dbReference type="EMBL" id="ORZ10064.1"/>
    </source>
</evidence>